<evidence type="ECO:0000313" key="6">
    <source>
        <dbReference type="Proteomes" id="UP000001025"/>
    </source>
</evidence>
<dbReference type="eggNOG" id="COG0457">
    <property type="taxonomic scope" value="Bacteria"/>
</dbReference>
<feature type="region of interest" description="Disordered" evidence="4">
    <location>
        <begin position="12"/>
        <end position="74"/>
    </location>
</feature>
<organism evidence="5 6">
    <name type="scientific">Rhodopirellula baltica (strain DSM 10527 / NCIMB 13988 / SH1)</name>
    <dbReference type="NCBI Taxonomy" id="243090"/>
    <lineage>
        <taxon>Bacteria</taxon>
        <taxon>Pseudomonadati</taxon>
        <taxon>Planctomycetota</taxon>
        <taxon>Planctomycetia</taxon>
        <taxon>Pirellulales</taxon>
        <taxon>Pirellulaceae</taxon>
        <taxon>Rhodopirellula</taxon>
    </lineage>
</organism>
<evidence type="ECO:0000256" key="1">
    <source>
        <dbReference type="ARBA" id="ARBA00022737"/>
    </source>
</evidence>
<dbReference type="EnsemblBacteria" id="CAD78934">
    <property type="protein sequence ID" value="CAD78934"/>
    <property type="gene ID" value="RB10541"/>
</dbReference>
<dbReference type="PANTHER" id="PTHR45586">
    <property type="entry name" value="TPR REPEAT-CONTAINING PROTEIN PA4667"/>
    <property type="match status" value="1"/>
</dbReference>
<keyword evidence="2 3" id="KW-0802">TPR repeat</keyword>
<dbReference type="EMBL" id="BX294151">
    <property type="protein sequence ID" value="CAD78934.1"/>
    <property type="molecule type" value="Genomic_DNA"/>
</dbReference>
<dbReference type="Pfam" id="PF14559">
    <property type="entry name" value="TPR_19"/>
    <property type="match status" value="1"/>
</dbReference>
<feature type="repeat" description="TPR" evidence="3">
    <location>
        <begin position="216"/>
        <end position="249"/>
    </location>
</feature>
<dbReference type="KEGG" id="rba:RB10541"/>
<dbReference type="SUPFAM" id="SSF48452">
    <property type="entry name" value="TPR-like"/>
    <property type="match status" value="1"/>
</dbReference>
<dbReference type="SMART" id="SM00028">
    <property type="entry name" value="TPR"/>
    <property type="match status" value="4"/>
</dbReference>
<dbReference type="Pfam" id="PF13414">
    <property type="entry name" value="TPR_11"/>
    <property type="match status" value="1"/>
</dbReference>
<evidence type="ECO:0000313" key="5">
    <source>
        <dbReference type="EMBL" id="CAD78934.1"/>
    </source>
</evidence>
<sequence>MTRVCVQPARFPNGSSTQSLTMPSPALRNDSSLSSASPVSVGKPLHANDATTTNPNGLRIFNPNENAAAGSATEPVRQSRLTIWSCLTASLIAGTIFATMTGCQWAAGSQNTQGAALYNQGQYTAAMEQFQKAIASDPTDSDGYYNLAATTHRLGNQRQDPNLIRQSEALYNQCLDHDPNHVDCHRGLAVLLVDSGRPDRAFTLLKNWAAQNPALAEPRIELARLYEEHGEPQTALKYLEDAVQQDANNARAWLALARLREASNDPVQALQNYQRALALGGGVLGPNGAMVSERVAALSRQINSTRDAASFNAGGTQMAAPAGFGSSRY</sequence>
<dbReference type="InterPro" id="IPR051012">
    <property type="entry name" value="CellSynth/LPSAsmb/PSIAsmb"/>
</dbReference>
<dbReference type="GO" id="GO:0016757">
    <property type="term" value="F:glycosyltransferase activity"/>
    <property type="evidence" value="ECO:0007669"/>
    <property type="project" value="UniProtKB-KW"/>
</dbReference>
<dbReference type="PATRIC" id="fig|243090.15.peg.5094"/>
<dbReference type="EC" id="2.4.1.-" evidence="5"/>
<dbReference type="HOGENOM" id="CLU_844347_0_0_0"/>
<dbReference type="InParanoid" id="Q7UEV0"/>
<proteinExistence type="predicted"/>
<dbReference type="OrthoDB" id="270653at2"/>
<keyword evidence="1" id="KW-0677">Repeat</keyword>
<gene>
    <name evidence="5" type="ordered locus">RB10541</name>
</gene>
<evidence type="ECO:0000256" key="2">
    <source>
        <dbReference type="ARBA" id="ARBA00022803"/>
    </source>
</evidence>
<dbReference type="Gene3D" id="1.25.40.10">
    <property type="entry name" value="Tetratricopeptide repeat domain"/>
    <property type="match status" value="2"/>
</dbReference>
<dbReference type="STRING" id="243090.RB10541"/>
<reference evidence="5 6" key="1">
    <citation type="journal article" date="2003" name="Proc. Natl. Acad. Sci. U.S.A.">
        <title>Complete genome sequence of the marine planctomycete Pirellula sp. strain 1.</title>
        <authorList>
            <person name="Gloeckner F.O."/>
            <person name="Kube M."/>
            <person name="Bauer M."/>
            <person name="Teeling H."/>
            <person name="Lombardot T."/>
            <person name="Ludwig W."/>
            <person name="Gade D."/>
            <person name="Beck A."/>
            <person name="Borzym K."/>
            <person name="Heitmann K."/>
            <person name="Rabus R."/>
            <person name="Schlesner H."/>
            <person name="Amann R."/>
            <person name="Reinhardt R."/>
        </authorList>
    </citation>
    <scope>NUCLEOTIDE SEQUENCE [LARGE SCALE GENOMIC DNA]</scope>
    <source>
        <strain evidence="6">DSM 10527 / NCIMB 13988 / SH1</strain>
    </source>
</reference>
<keyword evidence="5" id="KW-0328">Glycosyltransferase</keyword>
<dbReference type="InterPro" id="IPR019734">
    <property type="entry name" value="TPR_rpt"/>
</dbReference>
<protein>
    <submittedName>
        <fullName evidence="5">Similar to O-linked GlcNAc transferase-putativeTPR repeat containing protein</fullName>
        <ecNumber evidence="5">2.4.1.-</ecNumber>
    </submittedName>
</protein>
<evidence type="ECO:0000256" key="3">
    <source>
        <dbReference type="PROSITE-ProRule" id="PRU00339"/>
    </source>
</evidence>
<evidence type="ECO:0000256" key="4">
    <source>
        <dbReference type="SAM" id="MobiDB-lite"/>
    </source>
</evidence>
<name>Q7UEV0_RHOBA</name>
<keyword evidence="6" id="KW-1185">Reference proteome</keyword>
<keyword evidence="5" id="KW-0808">Transferase</keyword>
<feature type="compositionally biased region" description="Low complexity" evidence="4">
    <location>
        <begin position="31"/>
        <end position="40"/>
    </location>
</feature>
<dbReference type="InterPro" id="IPR011990">
    <property type="entry name" value="TPR-like_helical_dom_sf"/>
</dbReference>
<dbReference type="AlphaFoldDB" id="Q7UEV0"/>
<accession>Q7UEV0</accession>
<feature type="repeat" description="TPR" evidence="3">
    <location>
        <begin position="107"/>
        <end position="140"/>
    </location>
</feature>
<feature type="compositionally biased region" description="Polar residues" evidence="4">
    <location>
        <begin position="13"/>
        <end position="22"/>
    </location>
</feature>
<dbReference type="PANTHER" id="PTHR45586:SF1">
    <property type="entry name" value="LIPOPOLYSACCHARIDE ASSEMBLY PROTEIN B"/>
    <property type="match status" value="1"/>
</dbReference>
<dbReference type="Proteomes" id="UP000001025">
    <property type="component" value="Chromosome"/>
</dbReference>
<dbReference type="PROSITE" id="PS50005">
    <property type="entry name" value="TPR"/>
    <property type="match status" value="2"/>
</dbReference>